<dbReference type="Proteomes" id="UP000070544">
    <property type="component" value="Unassembled WGS sequence"/>
</dbReference>
<evidence type="ECO:0000256" key="1">
    <source>
        <dbReference type="SAM" id="MobiDB-lite"/>
    </source>
</evidence>
<proteinExistence type="predicted"/>
<gene>
    <name evidence="2" type="ORF">M427DRAFT_374735</name>
</gene>
<evidence type="ECO:0000313" key="3">
    <source>
        <dbReference type="Proteomes" id="UP000070544"/>
    </source>
</evidence>
<feature type="region of interest" description="Disordered" evidence="1">
    <location>
        <begin position="34"/>
        <end position="58"/>
    </location>
</feature>
<reference evidence="2 3" key="1">
    <citation type="journal article" date="2015" name="Genome Biol. Evol.">
        <title>Phylogenomic analyses indicate that early fungi evolved digesting cell walls of algal ancestors of land plants.</title>
        <authorList>
            <person name="Chang Y."/>
            <person name="Wang S."/>
            <person name="Sekimoto S."/>
            <person name="Aerts A.L."/>
            <person name="Choi C."/>
            <person name="Clum A."/>
            <person name="LaButti K.M."/>
            <person name="Lindquist E.A."/>
            <person name="Yee Ngan C."/>
            <person name="Ohm R.A."/>
            <person name="Salamov A.A."/>
            <person name="Grigoriev I.V."/>
            <person name="Spatafora J.W."/>
            <person name="Berbee M.L."/>
        </authorList>
    </citation>
    <scope>NUCLEOTIDE SEQUENCE [LARGE SCALE GENOMIC DNA]</scope>
    <source>
        <strain evidence="2 3">JEL478</strain>
    </source>
</reference>
<protein>
    <submittedName>
        <fullName evidence="2">Uncharacterized protein</fullName>
    </submittedName>
</protein>
<organism evidence="2 3">
    <name type="scientific">Gonapodya prolifera (strain JEL478)</name>
    <name type="common">Monoblepharis prolifera</name>
    <dbReference type="NCBI Taxonomy" id="1344416"/>
    <lineage>
        <taxon>Eukaryota</taxon>
        <taxon>Fungi</taxon>
        <taxon>Fungi incertae sedis</taxon>
        <taxon>Chytridiomycota</taxon>
        <taxon>Chytridiomycota incertae sedis</taxon>
        <taxon>Monoblepharidomycetes</taxon>
        <taxon>Monoblepharidales</taxon>
        <taxon>Gonapodyaceae</taxon>
        <taxon>Gonapodya</taxon>
    </lineage>
</organism>
<accession>A0A139AUI1</accession>
<evidence type="ECO:0000313" key="2">
    <source>
        <dbReference type="EMBL" id="KXS20400.1"/>
    </source>
</evidence>
<keyword evidence="3" id="KW-1185">Reference proteome</keyword>
<name>A0A139AUI1_GONPJ</name>
<dbReference type="EMBL" id="KQ965735">
    <property type="protein sequence ID" value="KXS20400.1"/>
    <property type="molecule type" value="Genomic_DNA"/>
</dbReference>
<sequence>MCSHRPIPIPKATSRVQIKMKTVQVQELKNFLVGDPESNDAAPPPGGPTSPVISSAAASGTSIPPVLEVIPACRWGIGVAFWLSWRQGDDERKTPPVRQNSRFRLCHGHAVCEERSH</sequence>
<dbReference type="AlphaFoldDB" id="A0A139AUI1"/>